<name>A0A7G5EIP9_9BURK</name>
<accession>A0A7G5EIP9</accession>
<sequence>MQHQLQTNLDSLNNHGFGRAALETPAFVTEVLAALPTSPSANDDGGYIDLAQRVREGGEW</sequence>
<evidence type="ECO:0000313" key="1">
    <source>
        <dbReference type="EMBL" id="QMV73874.1"/>
    </source>
</evidence>
<dbReference type="EMBL" id="CP058554">
    <property type="protein sequence ID" value="QMV73874.1"/>
    <property type="molecule type" value="Genomic_DNA"/>
</dbReference>
<reference evidence="1 2" key="1">
    <citation type="journal article" date="2020" name="G3 (Bethesda)">
        <title>CeMbio - The Caenorhabditis elegans Microbiome Resource.</title>
        <authorList>
            <person name="Dirksen P."/>
            <person name="Assie A."/>
            <person name="Zimmermann J."/>
            <person name="Zhang F."/>
            <person name="Tietje A.M."/>
            <person name="Marsh S.A."/>
            <person name="Felix M.A."/>
            <person name="Shapira M."/>
            <person name="Kaleta C."/>
            <person name="Schulenburg H."/>
            <person name="Samuel B."/>
        </authorList>
    </citation>
    <scope>NUCLEOTIDE SEQUENCE [LARGE SCALE GENOMIC DNA]</scope>
    <source>
        <strain evidence="1 2">BIGb0172</strain>
    </source>
</reference>
<dbReference type="Proteomes" id="UP000515240">
    <property type="component" value="Chromosome"/>
</dbReference>
<proteinExistence type="predicted"/>
<protein>
    <submittedName>
        <fullName evidence="1">Uncharacterized protein</fullName>
    </submittedName>
</protein>
<keyword evidence="2" id="KW-1185">Reference proteome</keyword>
<organism evidence="1 2">
    <name type="scientific">Comamonas piscis</name>
    <dbReference type="NCBI Taxonomy" id="1562974"/>
    <lineage>
        <taxon>Bacteria</taxon>
        <taxon>Pseudomonadati</taxon>
        <taxon>Pseudomonadota</taxon>
        <taxon>Betaproteobacteria</taxon>
        <taxon>Burkholderiales</taxon>
        <taxon>Comamonadaceae</taxon>
        <taxon>Comamonas</taxon>
    </lineage>
</organism>
<dbReference type="AlphaFoldDB" id="A0A7G5EIP9"/>
<evidence type="ECO:0000313" key="2">
    <source>
        <dbReference type="Proteomes" id="UP000515240"/>
    </source>
</evidence>
<dbReference type="RefSeq" id="WP_182322980.1">
    <property type="nucleotide sequence ID" value="NZ_CP058554.1"/>
</dbReference>
<dbReference type="KEGG" id="cpis:HS961_14095"/>
<gene>
    <name evidence="1" type="ORF">HS961_14095</name>
</gene>